<sequence>MDSTNSTLNSTVTPFTLTDSLPPSNLSSTVYSSLHHPLPTIITTACLFVAFGGCVIVLAMCRCSGSSGVCDGGCEARESEYDGQTSSSEPQLKLWKRLGSGRYSFSSVPSFRRTPQRSALTKSKLSYQLEQDRNELQAQLTIPCLLQYATEI</sequence>
<keyword evidence="1" id="KW-0812">Transmembrane</keyword>
<comment type="caution">
    <text evidence="2">The sequence shown here is derived from an EMBL/GenBank/DDBJ whole genome shotgun (WGS) entry which is preliminary data.</text>
</comment>
<dbReference type="InterPro" id="IPR039954">
    <property type="entry name" value="DUF5527"/>
</dbReference>
<dbReference type="PANTHER" id="PTHR38325:SF1">
    <property type="entry name" value="GENE, 17455-RELATED"/>
    <property type="match status" value="1"/>
</dbReference>
<proteinExistence type="predicted"/>
<evidence type="ECO:0000313" key="3">
    <source>
        <dbReference type="Proteomes" id="UP000319801"/>
    </source>
</evidence>
<dbReference type="Pfam" id="PF17665">
    <property type="entry name" value="DUF5527"/>
    <property type="match status" value="1"/>
</dbReference>
<reference evidence="2 3" key="1">
    <citation type="journal article" date="2019" name="Genome Biol. Evol.">
        <title>Whole-Genome Sequencing of the Giant Devil Catfish, Bagarius yarrelli.</title>
        <authorList>
            <person name="Jiang W."/>
            <person name="Lv Y."/>
            <person name="Cheng L."/>
            <person name="Yang K."/>
            <person name="Chao B."/>
            <person name="Wang X."/>
            <person name="Li Y."/>
            <person name="Pan X."/>
            <person name="You X."/>
            <person name="Zhang Y."/>
            <person name="Yang J."/>
            <person name="Li J."/>
            <person name="Zhang X."/>
            <person name="Liu S."/>
            <person name="Sun C."/>
            <person name="Yang J."/>
            <person name="Shi Q."/>
        </authorList>
    </citation>
    <scope>NUCLEOTIDE SEQUENCE [LARGE SCALE GENOMIC DNA]</scope>
    <source>
        <strain evidence="2">JWS20170419001</strain>
        <tissue evidence="2">Muscle</tissue>
    </source>
</reference>
<keyword evidence="3" id="KW-1185">Reference proteome</keyword>
<organism evidence="2 3">
    <name type="scientific">Bagarius yarrelli</name>
    <name type="common">Goonch</name>
    <name type="synonym">Bagrus yarrelli</name>
    <dbReference type="NCBI Taxonomy" id="175774"/>
    <lineage>
        <taxon>Eukaryota</taxon>
        <taxon>Metazoa</taxon>
        <taxon>Chordata</taxon>
        <taxon>Craniata</taxon>
        <taxon>Vertebrata</taxon>
        <taxon>Euteleostomi</taxon>
        <taxon>Actinopterygii</taxon>
        <taxon>Neopterygii</taxon>
        <taxon>Teleostei</taxon>
        <taxon>Ostariophysi</taxon>
        <taxon>Siluriformes</taxon>
        <taxon>Sisoridae</taxon>
        <taxon>Sisorinae</taxon>
        <taxon>Bagarius</taxon>
    </lineage>
</organism>
<protein>
    <submittedName>
        <fullName evidence="2">Uncharacterized protein</fullName>
    </submittedName>
</protein>
<keyword evidence="1" id="KW-0472">Membrane</keyword>
<dbReference type="AlphaFoldDB" id="A0A556V440"/>
<feature type="transmembrane region" description="Helical" evidence="1">
    <location>
        <begin position="38"/>
        <end position="59"/>
    </location>
</feature>
<keyword evidence="1" id="KW-1133">Transmembrane helix</keyword>
<dbReference type="EMBL" id="VCAZ01000114">
    <property type="protein sequence ID" value="TST98565.1"/>
    <property type="molecule type" value="Genomic_DNA"/>
</dbReference>
<name>A0A556V440_BAGYA</name>
<dbReference type="OrthoDB" id="8955919at2759"/>
<gene>
    <name evidence="2" type="ORF">Baya_12644</name>
</gene>
<dbReference type="PANTHER" id="PTHR38325">
    <property type="entry name" value="MCG55969"/>
    <property type="match status" value="1"/>
</dbReference>
<evidence type="ECO:0000256" key="1">
    <source>
        <dbReference type="SAM" id="Phobius"/>
    </source>
</evidence>
<evidence type="ECO:0000313" key="2">
    <source>
        <dbReference type="EMBL" id="TST98565.1"/>
    </source>
</evidence>
<accession>A0A556V440</accession>
<dbReference type="Proteomes" id="UP000319801">
    <property type="component" value="Unassembled WGS sequence"/>
</dbReference>